<evidence type="ECO:0000313" key="3">
    <source>
        <dbReference type="Proteomes" id="UP001147747"/>
    </source>
</evidence>
<organism evidence="2 3">
    <name type="scientific">Penicillium cosmopolitanum</name>
    <dbReference type="NCBI Taxonomy" id="1131564"/>
    <lineage>
        <taxon>Eukaryota</taxon>
        <taxon>Fungi</taxon>
        <taxon>Dikarya</taxon>
        <taxon>Ascomycota</taxon>
        <taxon>Pezizomycotina</taxon>
        <taxon>Eurotiomycetes</taxon>
        <taxon>Eurotiomycetidae</taxon>
        <taxon>Eurotiales</taxon>
        <taxon>Aspergillaceae</taxon>
        <taxon>Penicillium</taxon>
    </lineage>
</organism>
<feature type="region of interest" description="Disordered" evidence="1">
    <location>
        <begin position="1"/>
        <end position="64"/>
    </location>
</feature>
<keyword evidence="3" id="KW-1185">Reference proteome</keyword>
<reference evidence="2" key="2">
    <citation type="journal article" date="2023" name="IMA Fungus">
        <title>Comparative genomic study of the Penicillium genus elucidates a diverse pangenome and 15 lateral gene transfer events.</title>
        <authorList>
            <person name="Petersen C."/>
            <person name="Sorensen T."/>
            <person name="Nielsen M.R."/>
            <person name="Sondergaard T.E."/>
            <person name="Sorensen J.L."/>
            <person name="Fitzpatrick D.A."/>
            <person name="Frisvad J.C."/>
            <person name="Nielsen K.L."/>
        </authorList>
    </citation>
    <scope>NUCLEOTIDE SEQUENCE</scope>
    <source>
        <strain evidence="2">IBT 29677</strain>
    </source>
</reference>
<dbReference type="EMBL" id="JAPZBU010000004">
    <property type="protein sequence ID" value="KAJ5408316.1"/>
    <property type="molecule type" value="Genomic_DNA"/>
</dbReference>
<gene>
    <name evidence="2" type="ORF">N7509_002199</name>
</gene>
<evidence type="ECO:0000256" key="1">
    <source>
        <dbReference type="SAM" id="MobiDB-lite"/>
    </source>
</evidence>
<accession>A0A9X0BD59</accession>
<sequence>MPVTRSATRAAELESEKSNIAKPTAKETQATTKSSTSATLGKSGNKGKTAKHREPSSDSEYEDQPQERSFLEWISLKDLPSGGDVIPNSDEVFSILQEMQKLKGYIEKCSICPELPYWYHTDEEWAYKPYPLIGFEGGRSFWMEENSEYQGAPAKRLVYFLEFVDKEAEQNYKEKVKWWGKPVIRNGKPNPNVMVNFFHQLEKLGMIGYDSLHVLFVEVLHYVPEQYVHVPPSRSSYTADKEVLRERYRNYTAENQEIYERWDYECLMQLPRDSDPDL</sequence>
<feature type="compositionally biased region" description="Low complexity" evidence="1">
    <location>
        <begin position="26"/>
        <end position="43"/>
    </location>
</feature>
<dbReference type="GeneID" id="81365816"/>
<dbReference type="Proteomes" id="UP001147747">
    <property type="component" value="Unassembled WGS sequence"/>
</dbReference>
<evidence type="ECO:0000313" key="2">
    <source>
        <dbReference type="EMBL" id="KAJ5408316.1"/>
    </source>
</evidence>
<dbReference type="RefSeq" id="XP_056492631.1">
    <property type="nucleotide sequence ID" value="XM_056626836.1"/>
</dbReference>
<protein>
    <submittedName>
        <fullName evidence="2">Uncharacterized protein</fullName>
    </submittedName>
</protein>
<name>A0A9X0BD59_9EURO</name>
<dbReference type="OrthoDB" id="4993731at2759"/>
<dbReference type="AlphaFoldDB" id="A0A9X0BD59"/>
<reference evidence="2" key="1">
    <citation type="submission" date="2022-12" db="EMBL/GenBank/DDBJ databases">
        <authorList>
            <person name="Petersen C."/>
        </authorList>
    </citation>
    <scope>NUCLEOTIDE SEQUENCE</scope>
    <source>
        <strain evidence="2">IBT 29677</strain>
    </source>
</reference>
<proteinExistence type="predicted"/>
<comment type="caution">
    <text evidence="2">The sequence shown here is derived from an EMBL/GenBank/DDBJ whole genome shotgun (WGS) entry which is preliminary data.</text>
</comment>